<sequence length="71" mass="8162">MSYENDSLNVRGSNKLGDEIAHLAISNGLRVDRTSSKNMFGPKDHVFRVFGNVEDIARWKRQVEQTKRSVR</sequence>
<dbReference type="RefSeq" id="YP_010651249.1">
    <property type="nucleotide sequence ID" value="NC_070781.1"/>
</dbReference>
<protein>
    <submittedName>
        <fullName evidence="1">Uncharacterized protein</fullName>
    </submittedName>
</protein>
<evidence type="ECO:0000313" key="2">
    <source>
        <dbReference type="Proteomes" id="UP001202581"/>
    </source>
</evidence>
<dbReference type="KEGG" id="vg:77926851"/>
<gene>
    <name evidence="1" type="primary">133</name>
    <name evidence="1" type="ORF">SEA_TOMAS_133</name>
</gene>
<keyword evidence="2" id="KW-1185">Reference proteome</keyword>
<dbReference type="GeneID" id="77926851"/>
<proteinExistence type="predicted"/>
<dbReference type="EMBL" id="OL829978">
    <property type="protein sequence ID" value="UMO76310.1"/>
    <property type="molecule type" value="Genomic_DNA"/>
</dbReference>
<evidence type="ECO:0000313" key="1">
    <source>
        <dbReference type="EMBL" id="UMO76310.1"/>
    </source>
</evidence>
<name>A0AA49BT13_9CAUD</name>
<organism evidence="1 2">
    <name type="scientific">Streptomyces phage Tomas</name>
    <dbReference type="NCBI Taxonomy" id="2914443"/>
    <lineage>
        <taxon>Viruses</taxon>
        <taxon>Duplodnaviria</taxon>
        <taxon>Heunggongvirae</taxon>
        <taxon>Uroviricota</taxon>
        <taxon>Caudoviricetes</taxon>
        <taxon>Stanwilliamsviridae</taxon>
        <taxon>Boydwoodruffvirinae</taxon>
        <taxon>Tomasvirus</taxon>
        <taxon>Tomasvirus tomas</taxon>
    </lineage>
</organism>
<reference evidence="1" key="1">
    <citation type="submission" date="2021-12" db="EMBL/GenBank/DDBJ databases">
        <authorList>
            <person name="Khadka S."/>
            <person name="Uribe D.A."/>
            <person name="Klipsch I.N."/>
            <person name="Rene S.R."/>
            <person name="Jimenez M.L."/>
            <person name="Saini B.K."/>
            <person name="Zugasti M."/>
            <person name="Bullon R.M."/>
            <person name="Sharp C.D."/>
            <person name="Kapinga K.O."/>
            <person name="Warner C.P."/>
            <person name="Sarinana J."/>
            <person name="Jimenez A."/>
            <person name="Layton S.R."/>
            <person name="Nayek S."/>
            <person name="Hughes L.E."/>
            <person name="Garlena R.A."/>
            <person name="Russell D.A."/>
            <person name="Jacobs-Sera D."/>
            <person name="Hatfull G.F."/>
        </authorList>
    </citation>
    <scope>NUCLEOTIDE SEQUENCE</scope>
</reference>
<dbReference type="Proteomes" id="UP001202581">
    <property type="component" value="Segment"/>
</dbReference>
<accession>A0AA49BT13</accession>